<keyword evidence="5 9" id="KW-1133">Transmembrane helix</keyword>
<keyword evidence="8" id="KW-0862">Zinc</keyword>
<feature type="binding site" evidence="8">
    <location>
        <position position="230"/>
    </location>
    <ligand>
        <name>Zn(2+)</name>
        <dbReference type="ChEBI" id="CHEBI:29105"/>
        <note>catalytic</note>
    </ligand>
</feature>
<dbReference type="Pfam" id="PF05875">
    <property type="entry name" value="Ceramidase"/>
    <property type="match status" value="1"/>
</dbReference>
<dbReference type="GO" id="GO:0016811">
    <property type="term" value="F:hydrolase activity, acting on carbon-nitrogen (but not peptide) bonds, in linear amides"/>
    <property type="evidence" value="ECO:0007669"/>
    <property type="project" value="InterPro"/>
</dbReference>
<keyword evidence="7" id="KW-0479">Metal-binding</keyword>
<evidence type="ECO:0000313" key="11">
    <source>
        <dbReference type="Proteomes" id="UP001209878"/>
    </source>
</evidence>
<feature type="transmembrane region" description="Helical" evidence="9">
    <location>
        <begin position="76"/>
        <end position="98"/>
    </location>
</feature>
<dbReference type="PANTHER" id="PTHR46187:SF3">
    <property type="entry name" value="ALKALINE CERAMIDASE 3"/>
    <property type="match status" value="1"/>
</dbReference>
<comment type="caution">
    <text evidence="10">The sequence shown here is derived from an EMBL/GenBank/DDBJ whole genome shotgun (WGS) entry which is preliminary data.</text>
</comment>
<evidence type="ECO:0000313" key="10">
    <source>
        <dbReference type="EMBL" id="KAK2173418.1"/>
    </source>
</evidence>
<dbReference type="PANTHER" id="PTHR46187">
    <property type="entry name" value="ALKALINE CERAMIDASE 3"/>
    <property type="match status" value="1"/>
</dbReference>
<evidence type="ECO:0000256" key="7">
    <source>
        <dbReference type="PIRSR" id="PIRSR608901-1"/>
    </source>
</evidence>
<keyword evidence="9" id="KW-0443">Lipid metabolism</keyword>
<feature type="binding site" evidence="7">
    <location>
        <position position="43"/>
    </location>
    <ligand>
        <name>Ca(2+)</name>
        <dbReference type="ChEBI" id="CHEBI:29108"/>
    </ligand>
</feature>
<evidence type="ECO:0000256" key="9">
    <source>
        <dbReference type="RuleBase" id="RU364079"/>
    </source>
</evidence>
<evidence type="ECO:0000256" key="5">
    <source>
        <dbReference type="ARBA" id="ARBA00022989"/>
    </source>
</evidence>
<comment type="caution">
    <text evidence="9">Lacks conserved residue(s) required for the propagation of feature annotation.</text>
</comment>
<proteinExistence type="inferred from homology"/>
<keyword evidence="7" id="KW-0106">Calcium</keyword>
<dbReference type="EMBL" id="JAODUO010000877">
    <property type="protein sequence ID" value="KAK2173418.1"/>
    <property type="molecule type" value="Genomic_DNA"/>
</dbReference>
<evidence type="ECO:0000256" key="3">
    <source>
        <dbReference type="ARBA" id="ARBA00022692"/>
    </source>
</evidence>
<feature type="binding site" evidence="7">
    <location>
        <position position="30"/>
    </location>
    <ligand>
        <name>Ca(2+)</name>
        <dbReference type="ChEBI" id="CHEBI:29108"/>
    </ligand>
</feature>
<evidence type="ECO:0000256" key="4">
    <source>
        <dbReference type="ARBA" id="ARBA00022801"/>
    </source>
</evidence>
<keyword evidence="11" id="KW-1185">Reference proteome</keyword>
<dbReference type="GO" id="GO:0006672">
    <property type="term" value="P:ceramide metabolic process"/>
    <property type="evidence" value="ECO:0007669"/>
    <property type="project" value="InterPro"/>
</dbReference>
<dbReference type="EC" id="3.5.1.-" evidence="9"/>
<accession>A0AAD9KKU7</accession>
<dbReference type="Proteomes" id="UP001209878">
    <property type="component" value="Unassembled WGS sequence"/>
</dbReference>
<feature type="binding site" evidence="8">
    <location>
        <position position="226"/>
    </location>
    <ligand>
        <name>Zn(2+)</name>
        <dbReference type="ChEBI" id="CHEBI:29105"/>
        <note>catalytic</note>
    </ligand>
</feature>
<comment type="cofactor">
    <cofactor evidence="8">
        <name>Zn(2+)</name>
        <dbReference type="ChEBI" id="CHEBI:29105"/>
    </cofactor>
</comment>
<comment type="similarity">
    <text evidence="2 9">Belongs to the alkaline ceramidase family.</text>
</comment>
<comment type="function">
    <text evidence="9">Hydrolyzes the sphingolipid ceramide into sphingosine and free fatty acid.</text>
</comment>
<evidence type="ECO:0000256" key="8">
    <source>
        <dbReference type="PIRSR" id="PIRSR608901-2"/>
    </source>
</evidence>
<dbReference type="GO" id="GO:0005789">
    <property type="term" value="C:endoplasmic reticulum membrane"/>
    <property type="evidence" value="ECO:0007669"/>
    <property type="project" value="TreeGrafter"/>
</dbReference>
<evidence type="ECO:0000256" key="1">
    <source>
        <dbReference type="ARBA" id="ARBA00004141"/>
    </source>
</evidence>
<protein>
    <recommendedName>
        <fullName evidence="9">Alkaline ceramidase</fullName>
        <ecNumber evidence="9">3.5.1.-</ecNumber>
    </recommendedName>
</protein>
<feature type="binding site" evidence="7">
    <location>
        <position position="32"/>
    </location>
    <ligand>
        <name>Ca(2+)</name>
        <dbReference type="ChEBI" id="CHEBI:29108"/>
    </ligand>
</feature>
<evidence type="ECO:0000256" key="6">
    <source>
        <dbReference type="ARBA" id="ARBA00023136"/>
    </source>
</evidence>
<name>A0AAD9KKU7_RIDPI</name>
<dbReference type="GO" id="GO:0046872">
    <property type="term" value="F:metal ion binding"/>
    <property type="evidence" value="ECO:0007669"/>
    <property type="project" value="UniProtKB-KW"/>
</dbReference>
<keyword evidence="6 9" id="KW-0472">Membrane</keyword>
<sequence length="244" mass="27747">MAPSDMSGMLQSSEINFDGYWGKPTSTIDWCEANYEVSYYIAEFWNTVSNIVMIIPPLIGALLAKKDNLELRYIAGYLGILVVGIGSWCFHGTLLYSMQLLDELPMIWCSSFLIYMLVEVDGRPNSQNFPLQVLLFAYCLVVTLLYVIINKPVFHEVAYGLMVISLVVLSFRIVRQYEHSLPLMLASSVTYGIGFVIWNIDNVYCSHVRELRRSVGYPVKPVLQGHAWWHLFAGVGTYLFVLFA</sequence>
<feature type="transmembrane region" description="Helical" evidence="9">
    <location>
        <begin position="129"/>
        <end position="149"/>
    </location>
</feature>
<reference evidence="10" key="1">
    <citation type="journal article" date="2023" name="Mol. Biol. Evol.">
        <title>Third-Generation Sequencing Reveals the Adaptive Role of the Epigenome in Three Deep-Sea Polychaetes.</title>
        <authorList>
            <person name="Perez M."/>
            <person name="Aroh O."/>
            <person name="Sun Y."/>
            <person name="Lan Y."/>
            <person name="Juniper S.K."/>
            <person name="Young C.R."/>
            <person name="Angers B."/>
            <person name="Qian P.Y."/>
        </authorList>
    </citation>
    <scope>NUCLEOTIDE SEQUENCE</scope>
    <source>
        <strain evidence="10">R07B-5</strain>
    </source>
</reference>
<dbReference type="AlphaFoldDB" id="A0AAD9KKU7"/>
<keyword evidence="3 9" id="KW-0812">Transmembrane</keyword>
<dbReference type="InterPro" id="IPR008901">
    <property type="entry name" value="ACER"/>
</dbReference>
<feature type="transmembrane region" description="Helical" evidence="9">
    <location>
        <begin position="227"/>
        <end position="243"/>
    </location>
</feature>
<keyword evidence="4 9" id="KW-0378">Hydrolase</keyword>
<dbReference type="GO" id="GO:0071602">
    <property type="term" value="P:phytosphingosine biosynthetic process"/>
    <property type="evidence" value="ECO:0007669"/>
    <property type="project" value="TreeGrafter"/>
</dbReference>
<feature type="transmembrane region" description="Helical" evidence="9">
    <location>
        <begin position="44"/>
        <end position="64"/>
    </location>
</feature>
<feature type="binding site" evidence="7">
    <location>
        <position position="29"/>
    </location>
    <ligand>
        <name>Ca(2+)</name>
        <dbReference type="ChEBI" id="CHEBI:29108"/>
    </ligand>
</feature>
<feature type="transmembrane region" description="Helical" evidence="9">
    <location>
        <begin position="155"/>
        <end position="174"/>
    </location>
</feature>
<gene>
    <name evidence="10" type="ORF">NP493_878g00019</name>
</gene>
<comment type="subcellular location">
    <subcellularLocation>
        <location evidence="1">Membrane</location>
        <topology evidence="1">Multi-pass membrane protein</topology>
    </subcellularLocation>
</comment>
<evidence type="ECO:0000256" key="2">
    <source>
        <dbReference type="ARBA" id="ARBA00009780"/>
    </source>
</evidence>
<feature type="binding site" evidence="7">
    <location>
        <position position="34"/>
    </location>
    <ligand>
        <name>Ca(2+)</name>
        <dbReference type="ChEBI" id="CHEBI:29108"/>
    </ligand>
</feature>
<organism evidence="10 11">
    <name type="scientific">Ridgeia piscesae</name>
    <name type="common">Tubeworm</name>
    <dbReference type="NCBI Taxonomy" id="27915"/>
    <lineage>
        <taxon>Eukaryota</taxon>
        <taxon>Metazoa</taxon>
        <taxon>Spiralia</taxon>
        <taxon>Lophotrochozoa</taxon>
        <taxon>Annelida</taxon>
        <taxon>Polychaeta</taxon>
        <taxon>Sedentaria</taxon>
        <taxon>Canalipalpata</taxon>
        <taxon>Sabellida</taxon>
        <taxon>Siboglinidae</taxon>
        <taxon>Ridgeia</taxon>
    </lineage>
</organism>
<feature type="binding site" evidence="8">
    <location>
        <position position="91"/>
    </location>
    <ligand>
        <name>Zn(2+)</name>
        <dbReference type="ChEBI" id="CHEBI:29105"/>
        <note>catalytic</note>
    </ligand>
</feature>